<evidence type="ECO:0000313" key="2">
    <source>
        <dbReference type="Proteomes" id="UP000763641"/>
    </source>
</evidence>
<dbReference type="Proteomes" id="UP000763641">
    <property type="component" value="Unassembled WGS sequence"/>
</dbReference>
<organism evidence="1 2">
    <name type="scientific">Sphingomonas longa</name>
    <dbReference type="NCBI Taxonomy" id="2778730"/>
    <lineage>
        <taxon>Bacteria</taxon>
        <taxon>Pseudomonadati</taxon>
        <taxon>Pseudomonadota</taxon>
        <taxon>Alphaproteobacteria</taxon>
        <taxon>Sphingomonadales</taxon>
        <taxon>Sphingomonadaceae</taxon>
        <taxon>Sphingomonas</taxon>
    </lineage>
</organism>
<gene>
    <name evidence="1" type="ORF">ILT43_10260</name>
</gene>
<dbReference type="EMBL" id="JAFEMC010000003">
    <property type="protein sequence ID" value="MBM6576758.1"/>
    <property type="molecule type" value="Genomic_DNA"/>
</dbReference>
<evidence type="ECO:0000313" key="1">
    <source>
        <dbReference type="EMBL" id="MBM6576758.1"/>
    </source>
</evidence>
<proteinExistence type="predicted"/>
<dbReference type="RefSeq" id="WP_204198874.1">
    <property type="nucleotide sequence ID" value="NZ_JAFEMC010000003.1"/>
</dbReference>
<comment type="caution">
    <text evidence="1">The sequence shown here is derived from an EMBL/GenBank/DDBJ whole genome shotgun (WGS) entry which is preliminary data.</text>
</comment>
<keyword evidence="2" id="KW-1185">Reference proteome</keyword>
<protein>
    <submittedName>
        <fullName evidence="1">Uncharacterized protein</fullName>
    </submittedName>
</protein>
<reference evidence="1 2" key="1">
    <citation type="submission" date="2020-12" db="EMBL/GenBank/DDBJ databases">
        <title>Sphingomonas sp.</title>
        <authorList>
            <person name="Kim M.K."/>
        </authorList>
    </citation>
    <scope>NUCLEOTIDE SEQUENCE [LARGE SCALE GENOMIC DNA]</scope>
    <source>
        <strain evidence="1 2">BT552</strain>
    </source>
</reference>
<accession>A0ABS2D744</accession>
<sequence>MMMTPPSVQIDTTKDMASVSLTTEDGSAVFIHQIKLGETAMMTMDQVEAHARELAKEALKAAIAML</sequence>
<name>A0ABS2D744_9SPHN</name>